<dbReference type="SUPFAM" id="SSF57716">
    <property type="entry name" value="Glucocorticoid receptor-like (DNA-binding domain)"/>
    <property type="match status" value="1"/>
</dbReference>
<name>A0A857N6A6_9BACT</name>
<feature type="zinc finger region" description="dksA C4-type" evidence="4">
    <location>
        <begin position="100"/>
        <end position="124"/>
    </location>
</feature>
<evidence type="ECO:0000256" key="2">
    <source>
        <dbReference type="ARBA" id="ARBA00022771"/>
    </source>
</evidence>
<dbReference type="KEGG" id="caqa:MICH65_0706"/>
<dbReference type="PANTHER" id="PTHR33823:SF4">
    <property type="entry name" value="GENERAL STRESS PROTEIN 16O"/>
    <property type="match status" value="1"/>
</dbReference>
<accession>A0A857N6A6</accession>
<sequence length="134" mass="15324">MAEIKSKVRQVVRFPSWVLKPIKDYLLNEEKRLKRQKKSLTKEDPFSDTDRVDNNAAVDTEVAEQMGHERVQAIKLEVDKGLINIRKALTRIKVGSYGTCARCGKLIDTDRLAINPTAEYCVECEKKMESAKLK</sequence>
<dbReference type="Proteomes" id="UP000463983">
    <property type="component" value="Chromosome"/>
</dbReference>
<keyword evidence="3" id="KW-0862">Zinc</keyword>
<feature type="domain" description="Zinc finger DksA/TraR C4-type" evidence="6">
    <location>
        <begin position="95"/>
        <end position="129"/>
    </location>
</feature>
<evidence type="ECO:0000256" key="5">
    <source>
        <dbReference type="SAM" id="MobiDB-lite"/>
    </source>
</evidence>
<dbReference type="GO" id="GO:0008270">
    <property type="term" value="F:zinc ion binding"/>
    <property type="evidence" value="ECO:0007669"/>
    <property type="project" value="UniProtKB-KW"/>
</dbReference>
<proteinExistence type="predicted"/>
<gene>
    <name evidence="7" type="ORF">MICH65_0706</name>
</gene>
<dbReference type="InterPro" id="IPR000962">
    <property type="entry name" value="Znf_DskA_TraR"/>
</dbReference>
<dbReference type="Pfam" id="PF01258">
    <property type="entry name" value="zf-dskA_traR"/>
    <property type="match status" value="1"/>
</dbReference>
<dbReference type="AlphaFoldDB" id="A0A857N6A6"/>
<protein>
    <recommendedName>
        <fullName evidence="6">Zinc finger DksA/TraR C4-type domain-containing protein</fullName>
    </recommendedName>
</protein>
<dbReference type="RefSeq" id="WP_161932056.1">
    <property type="nucleotide sequence ID" value="NZ_CP047901.1"/>
</dbReference>
<organism evidence="7 8">
    <name type="scientific">Candidatus Chazhemtobacterium aquaticus</name>
    <dbReference type="NCBI Taxonomy" id="2715735"/>
    <lineage>
        <taxon>Bacteria</taxon>
        <taxon>Candidatus Chazhemtobacteraceae</taxon>
        <taxon>Candidatus Chazhemtobacterium</taxon>
    </lineage>
</organism>
<dbReference type="PROSITE" id="PS51128">
    <property type="entry name" value="ZF_DKSA_2"/>
    <property type="match status" value="1"/>
</dbReference>
<feature type="compositionally biased region" description="Basic and acidic residues" evidence="5">
    <location>
        <begin position="40"/>
        <end position="53"/>
    </location>
</feature>
<keyword evidence="1" id="KW-0479">Metal-binding</keyword>
<evidence type="ECO:0000256" key="3">
    <source>
        <dbReference type="ARBA" id="ARBA00022833"/>
    </source>
</evidence>
<keyword evidence="2" id="KW-0863">Zinc-finger</keyword>
<reference evidence="8" key="1">
    <citation type="journal article" date="2020" name="Microorganisms">
        <title>Complete Genome of a Member of a New Bacterial Lineage in the Microgenomates Group Reveals an Unusual Nucleotide Composition Disparity Between Two Strands of DNA and Limited Metabolic Potential.</title>
        <authorList>
            <person name="Kadnikov V.V."/>
            <person name="Mardanov A.V."/>
            <person name="Beletsky A.V."/>
            <person name="Karnachuk O.V."/>
            <person name="Ravin N.V."/>
        </authorList>
    </citation>
    <scope>NUCLEOTIDE SEQUENCE [LARGE SCALE GENOMIC DNA]</scope>
</reference>
<evidence type="ECO:0000256" key="1">
    <source>
        <dbReference type="ARBA" id="ARBA00022723"/>
    </source>
</evidence>
<keyword evidence="8" id="KW-1185">Reference proteome</keyword>
<evidence type="ECO:0000259" key="6">
    <source>
        <dbReference type="Pfam" id="PF01258"/>
    </source>
</evidence>
<evidence type="ECO:0000256" key="4">
    <source>
        <dbReference type="PROSITE-ProRule" id="PRU00510"/>
    </source>
</evidence>
<dbReference type="PANTHER" id="PTHR33823">
    <property type="entry name" value="RNA POLYMERASE-BINDING TRANSCRIPTION FACTOR DKSA-RELATED"/>
    <property type="match status" value="1"/>
</dbReference>
<dbReference type="EMBL" id="CP047901">
    <property type="protein sequence ID" value="QHO63687.1"/>
    <property type="molecule type" value="Genomic_DNA"/>
</dbReference>
<feature type="region of interest" description="Disordered" evidence="5">
    <location>
        <begin position="36"/>
        <end position="55"/>
    </location>
</feature>
<evidence type="ECO:0000313" key="7">
    <source>
        <dbReference type="EMBL" id="QHO63687.1"/>
    </source>
</evidence>
<evidence type="ECO:0000313" key="8">
    <source>
        <dbReference type="Proteomes" id="UP000463983"/>
    </source>
</evidence>
<dbReference type="Gene3D" id="1.20.120.910">
    <property type="entry name" value="DksA, coiled-coil domain"/>
    <property type="match status" value="1"/>
</dbReference>